<accession>A0A0L0P7U3</accession>
<comment type="caution">
    <text evidence="1">The sequence shown here is derived from an EMBL/GenBank/DDBJ whole genome shotgun (WGS) entry which is preliminary data.</text>
</comment>
<name>A0A0L0P7U3_CANAR</name>
<protein>
    <submittedName>
        <fullName evidence="1">Uncharacterized protein</fullName>
    </submittedName>
</protein>
<organism evidence="1 2">
    <name type="scientific">Candidozyma auris</name>
    <name type="common">Yeast</name>
    <name type="synonym">Candida auris</name>
    <dbReference type="NCBI Taxonomy" id="498019"/>
    <lineage>
        <taxon>Eukaryota</taxon>
        <taxon>Fungi</taxon>
        <taxon>Dikarya</taxon>
        <taxon>Ascomycota</taxon>
        <taxon>Saccharomycotina</taxon>
        <taxon>Pichiomycetes</taxon>
        <taxon>Metschnikowiaceae</taxon>
        <taxon>Candidozyma</taxon>
    </lineage>
</organism>
<dbReference type="Proteomes" id="UP000037122">
    <property type="component" value="Unassembled WGS sequence"/>
</dbReference>
<dbReference type="AlphaFoldDB" id="A0A0L0P7U3"/>
<gene>
    <name evidence="1" type="ORF">QG37_00741</name>
</gene>
<evidence type="ECO:0000313" key="1">
    <source>
        <dbReference type="EMBL" id="KNE02061.1"/>
    </source>
</evidence>
<sequence>MLSPHWQSQFFVAILRLKCRHHILIERCFAEVDYTKILEELLLLQVFSSSEKGRNIFQINCHLPTEKKCDLSPTLLLGKQMCDLG</sequence>
<dbReference type="VEuPathDB" id="FungiDB:QG37_00741"/>
<proteinExistence type="predicted"/>
<evidence type="ECO:0000313" key="2">
    <source>
        <dbReference type="Proteomes" id="UP000037122"/>
    </source>
</evidence>
<reference evidence="2" key="1">
    <citation type="journal article" date="2015" name="BMC Genomics">
        <title>Draft genome of a commonly misdiagnosed multidrug resistant pathogen Candida auris.</title>
        <authorList>
            <person name="Chatterjee S."/>
            <person name="Alampalli S.V."/>
            <person name="Nageshan R.K."/>
            <person name="Chettiar S.T."/>
            <person name="Joshi S."/>
            <person name="Tatu U.S."/>
        </authorList>
    </citation>
    <scope>NUCLEOTIDE SEQUENCE [LARGE SCALE GENOMIC DNA]</scope>
    <source>
        <strain evidence="2">6684</strain>
    </source>
</reference>
<dbReference type="EMBL" id="LGST01000006">
    <property type="protein sequence ID" value="KNE02061.1"/>
    <property type="molecule type" value="Genomic_DNA"/>
</dbReference>